<evidence type="ECO:0000313" key="4">
    <source>
        <dbReference type="Proteomes" id="UP000094570"/>
    </source>
</evidence>
<feature type="transmembrane region" description="Helical" evidence="1">
    <location>
        <begin position="162"/>
        <end position="181"/>
    </location>
</feature>
<keyword evidence="1" id="KW-1133">Transmembrane helix</keyword>
<dbReference type="GO" id="GO:0016787">
    <property type="term" value="F:hydrolase activity"/>
    <property type="evidence" value="ECO:0007669"/>
    <property type="project" value="UniProtKB-KW"/>
</dbReference>
<feature type="transmembrane region" description="Helical" evidence="1">
    <location>
        <begin position="41"/>
        <end position="61"/>
    </location>
</feature>
<sequence length="461" mass="52823">MSPLGQKRNEFVLNEQFLYDGIIISLIISVANNLYDINALTFVNEFILILVIWYGIIEHFIRNSNVINLNVRYRLLFYGTFLVGSIVNTIVYKTYGISFIPIIVVPMLVTLLIDYEFGASAGLIMALSTAFHHRDFFMFLQLFPQVFVATLMLKNVRSRIQVAKAGLVTGFIGLIMVLLQEPVRHFYLSMKDYVVIFLNPLFSAIAVVGILPYIELSTRVYSNIGLLEICTINHPLLKSLSIHAPGTYYHSLRVAELAEYAAERIGANAILVRACAYYHDVGKMRNPEFFIENLKDKNENPHDKISPEVSKEILLKHITDGVDMVRKYRLPIQIEMAIPQHHGTRVQRYFYLKALEMDPRTNIDDFRYRGPRPKSKEMGILMLADVVEATTKSLVQPSIEQIRRVVEKTVIELYEEGELVETGLTVSDLRTISESFVEVFENLSKQRIEYPVIDEKIEVIS</sequence>
<comment type="caution">
    <text evidence="3">The sequence shown here is derived from an EMBL/GenBank/DDBJ whole genome shotgun (WGS) entry which is preliminary data.</text>
</comment>
<keyword evidence="1" id="KW-0472">Membrane</keyword>
<dbReference type="EMBL" id="LWAF01000002">
    <property type="protein sequence ID" value="ODN31151.1"/>
    <property type="molecule type" value="Genomic_DNA"/>
</dbReference>
<dbReference type="InterPro" id="IPR003607">
    <property type="entry name" value="HD/PDEase_dom"/>
</dbReference>
<name>A0A1E3G4D6_9BACT</name>
<dbReference type="PANTHER" id="PTHR36442">
    <property type="entry name" value="CYCLIC-DI-AMP PHOSPHODIESTERASE PGPH"/>
    <property type="match status" value="1"/>
</dbReference>
<feature type="transmembrane region" description="Helical" evidence="1">
    <location>
        <begin position="193"/>
        <end position="214"/>
    </location>
</feature>
<protein>
    <submittedName>
        <fullName evidence="3">Phosphohydrolase</fullName>
    </submittedName>
</protein>
<dbReference type="PANTHER" id="PTHR36442:SF1">
    <property type="entry name" value="CYCLIC-DI-AMP PHOSPHODIESTERASE PGPH"/>
    <property type="match status" value="1"/>
</dbReference>
<dbReference type="Proteomes" id="UP000094570">
    <property type="component" value="Unassembled WGS sequence"/>
</dbReference>
<keyword evidence="4" id="KW-1185">Reference proteome</keyword>
<feature type="domain" description="HD/PDEase" evidence="2">
    <location>
        <begin position="243"/>
        <end position="399"/>
    </location>
</feature>
<accession>A0A1E3G4D6</accession>
<dbReference type="OrthoDB" id="9806952at2"/>
<dbReference type="InterPro" id="IPR006675">
    <property type="entry name" value="HDIG_dom"/>
</dbReference>
<dbReference type="InterPro" id="IPR011621">
    <property type="entry name" value="Metal-dep_PHydrolase_7TM_intra"/>
</dbReference>
<proteinExistence type="predicted"/>
<keyword evidence="3" id="KW-0378">Hydrolase</keyword>
<evidence type="ECO:0000259" key="2">
    <source>
        <dbReference type="SMART" id="SM00471"/>
    </source>
</evidence>
<dbReference type="STRING" id="1008305.A4H02_02510"/>
<reference evidence="4" key="1">
    <citation type="submission" date="2016-04" db="EMBL/GenBank/DDBJ databases">
        <title>The genome sequence project of a novel Fervidobacterium isolate from a hot spring in Thailand.</title>
        <authorList>
            <person name="Gonzalez J.M."/>
            <person name="Cuecas A."/>
            <person name="Kanoksilapatham W."/>
        </authorList>
    </citation>
    <scope>NUCLEOTIDE SEQUENCE [LARGE SCALE GENOMIC DNA]</scope>
    <source>
        <strain evidence="4">FC2004</strain>
    </source>
</reference>
<feature type="transmembrane region" description="Helical" evidence="1">
    <location>
        <begin position="97"/>
        <end position="115"/>
    </location>
</feature>
<dbReference type="InterPro" id="IPR006674">
    <property type="entry name" value="HD_domain"/>
</dbReference>
<dbReference type="Pfam" id="PF01966">
    <property type="entry name" value="HD"/>
    <property type="match status" value="1"/>
</dbReference>
<dbReference type="Pfam" id="PF07698">
    <property type="entry name" value="7TM-7TMR_HD"/>
    <property type="match status" value="1"/>
</dbReference>
<evidence type="ECO:0000313" key="3">
    <source>
        <dbReference type="EMBL" id="ODN31151.1"/>
    </source>
</evidence>
<dbReference type="SMART" id="SM00471">
    <property type="entry name" value="HDc"/>
    <property type="match status" value="1"/>
</dbReference>
<evidence type="ECO:0000256" key="1">
    <source>
        <dbReference type="SAM" id="Phobius"/>
    </source>
</evidence>
<organism evidence="3 4">
    <name type="scientific">Fervidobacterium thailandense</name>
    <dbReference type="NCBI Taxonomy" id="1008305"/>
    <lineage>
        <taxon>Bacteria</taxon>
        <taxon>Thermotogati</taxon>
        <taxon>Thermotogota</taxon>
        <taxon>Thermotogae</taxon>
        <taxon>Thermotogales</taxon>
        <taxon>Fervidobacteriaceae</taxon>
        <taxon>Fervidobacterium</taxon>
    </lineage>
</organism>
<dbReference type="AlphaFoldDB" id="A0A1E3G4D6"/>
<feature type="transmembrane region" description="Helical" evidence="1">
    <location>
        <begin position="17"/>
        <end position="35"/>
    </location>
</feature>
<feature type="transmembrane region" description="Helical" evidence="1">
    <location>
        <begin position="73"/>
        <end position="91"/>
    </location>
</feature>
<dbReference type="SUPFAM" id="SSF109604">
    <property type="entry name" value="HD-domain/PDEase-like"/>
    <property type="match status" value="1"/>
</dbReference>
<dbReference type="Gene3D" id="1.10.3210.10">
    <property type="entry name" value="Hypothetical protein af1432"/>
    <property type="match status" value="1"/>
</dbReference>
<dbReference type="CDD" id="cd00077">
    <property type="entry name" value="HDc"/>
    <property type="match status" value="1"/>
</dbReference>
<gene>
    <name evidence="3" type="ORF">A4H02_02510</name>
</gene>
<dbReference type="NCBIfam" id="TIGR00277">
    <property type="entry name" value="HDIG"/>
    <property type="match status" value="1"/>
</dbReference>
<dbReference type="InterPro" id="IPR052722">
    <property type="entry name" value="PgpH_phosphodiesterase"/>
</dbReference>
<dbReference type="RefSeq" id="WP_069292572.1">
    <property type="nucleotide sequence ID" value="NZ_CP140110.1"/>
</dbReference>
<keyword evidence="1" id="KW-0812">Transmembrane</keyword>